<dbReference type="AlphaFoldDB" id="A0A5P8K4X5"/>
<dbReference type="KEGG" id="sphv:F9278_17275"/>
<organism evidence="2 3">
    <name type="scientific">Streptomyces phaeolivaceus</name>
    <dbReference type="NCBI Taxonomy" id="2653200"/>
    <lineage>
        <taxon>Bacteria</taxon>
        <taxon>Bacillati</taxon>
        <taxon>Actinomycetota</taxon>
        <taxon>Actinomycetes</taxon>
        <taxon>Kitasatosporales</taxon>
        <taxon>Streptomycetaceae</taxon>
        <taxon>Streptomyces</taxon>
    </lineage>
</organism>
<name>A0A5P8K4X5_9ACTN</name>
<dbReference type="RefSeq" id="WP_152169163.1">
    <property type="nucleotide sequence ID" value="NZ_CP045096.1"/>
</dbReference>
<accession>A0A5P8K4X5</accession>
<evidence type="ECO:0000256" key="1">
    <source>
        <dbReference type="SAM" id="MobiDB-lite"/>
    </source>
</evidence>
<feature type="compositionally biased region" description="Basic and acidic residues" evidence="1">
    <location>
        <begin position="175"/>
        <end position="186"/>
    </location>
</feature>
<proteinExistence type="predicted"/>
<dbReference type="EMBL" id="CP045096">
    <property type="protein sequence ID" value="QFQ97687.1"/>
    <property type="molecule type" value="Genomic_DNA"/>
</dbReference>
<evidence type="ECO:0000313" key="3">
    <source>
        <dbReference type="Proteomes" id="UP000327294"/>
    </source>
</evidence>
<gene>
    <name evidence="2" type="ORF">F9278_17275</name>
</gene>
<feature type="compositionally biased region" description="Gly residues" evidence="1">
    <location>
        <begin position="188"/>
        <end position="203"/>
    </location>
</feature>
<dbReference type="InterPro" id="IPR026467">
    <property type="entry name" value="Ser/Gly_Cys_C_dom"/>
</dbReference>
<sequence>MRVFRRSAAVMGEPQTAALDLYDLAFLAGGAQRVSDSAVIALSETGSLRIRGSRVRAVGEARPAHPVEQAVLAWCPHSRTITSVHAALRASPEVEEIGRRLAARGLVTGARRRPTRAGKRQLQAAERDEGLPTYVFVGPTVLPNGQVRRGVLGAHPLPSGLGRALTRMGRALDRDSDFDADSDSHSDSGGGFSCGGGGGGGSD</sequence>
<dbReference type="Proteomes" id="UP000327294">
    <property type="component" value="Chromosome"/>
</dbReference>
<protein>
    <submittedName>
        <fullName evidence="2">TIGR04222 domain-containing membrane protein</fullName>
    </submittedName>
</protein>
<reference evidence="2 3" key="1">
    <citation type="submission" date="2019-10" db="EMBL/GenBank/DDBJ databases">
        <title>Streptomyces sp. strain GY16 isolated from leaves of Broussonetia papyrifera.</title>
        <authorList>
            <person name="Mo P."/>
        </authorList>
    </citation>
    <scope>NUCLEOTIDE SEQUENCE [LARGE SCALE GENOMIC DNA]</scope>
    <source>
        <strain evidence="2 3">GY16</strain>
    </source>
</reference>
<feature type="region of interest" description="Disordered" evidence="1">
    <location>
        <begin position="175"/>
        <end position="203"/>
    </location>
</feature>
<keyword evidence="3" id="KW-1185">Reference proteome</keyword>
<dbReference type="NCBIfam" id="TIGR04222">
    <property type="entry name" value="near_uncomplex"/>
    <property type="match status" value="1"/>
</dbReference>
<evidence type="ECO:0000313" key="2">
    <source>
        <dbReference type="EMBL" id="QFQ97687.1"/>
    </source>
</evidence>